<proteinExistence type="predicted"/>
<dbReference type="EMBL" id="GEDG01025057">
    <property type="protein sequence ID" value="JAP15515.1"/>
    <property type="molecule type" value="Transcribed_RNA"/>
</dbReference>
<reference evidence="2" key="1">
    <citation type="submission" date="2015-12" db="EMBL/GenBank/DDBJ databases">
        <title>Gene expression during late stages of embryo sac development: a critical building block for successful pollen-pistil interactions.</title>
        <authorList>
            <person name="Liu Y."/>
            <person name="Joly V."/>
            <person name="Sabar M."/>
            <person name="Matton D.P."/>
        </authorList>
    </citation>
    <scope>NUCLEOTIDE SEQUENCE</scope>
</reference>
<sequence length="101" mass="11822">MDVKSQKRMNIWLKEISNPLLVCLLDINMEVKCQKRMNICLKEFFFLMDDLKLGKTLTMGLPSSLQMLPKKVPFSLKELPNLVKHFSFTNDSPQANPWKKH</sequence>
<evidence type="ECO:0000259" key="1">
    <source>
        <dbReference type="PROSITE" id="PS51277"/>
    </source>
</evidence>
<dbReference type="InterPro" id="IPR004873">
    <property type="entry name" value="BURP_dom"/>
</dbReference>
<protein>
    <submittedName>
        <fullName evidence="2">Putative ovule protein</fullName>
    </submittedName>
</protein>
<dbReference type="AlphaFoldDB" id="A0A0V0H7S2"/>
<organism evidence="2">
    <name type="scientific">Solanum chacoense</name>
    <name type="common">Chaco potato</name>
    <dbReference type="NCBI Taxonomy" id="4108"/>
    <lineage>
        <taxon>Eukaryota</taxon>
        <taxon>Viridiplantae</taxon>
        <taxon>Streptophyta</taxon>
        <taxon>Embryophyta</taxon>
        <taxon>Tracheophyta</taxon>
        <taxon>Spermatophyta</taxon>
        <taxon>Magnoliopsida</taxon>
        <taxon>eudicotyledons</taxon>
        <taxon>Gunneridae</taxon>
        <taxon>Pentapetalae</taxon>
        <taxon>asterids</taxon>
        <taxon>lamiids</taxon>
        <taxon>Solanales</taxon>
        <taxon>Solanaceae</taxon>
        <taxon>Solanoideae</taxon>
        <taxon>Solaneae</taxon>
        <taxon>Solanum</taxon>
    </lineage>
</organism>
<accession>A0A0V0H7S2</accession>
<name>A0A0V0H7S2_SOLCH</name>
<evidence type="ECO:0000313" key="2">
    <source>
        <dbReference type="EMBL" id="JAP15515.1"/>
    </source>
</evidence>
<dbReference type="PROSITE" id="PS51277">
    <property type="entry name" value="BURP"/>
    <property type="match status" value="1"/>
</dbReference>
<feature type="domain" description="BURP" evidence="1">
    <location>
        <begin position="45"/>
        <end position="101"/>
    </location>
</feature>